<dbReference type="GeneID" id="36528651"/>
<comment type="caution">
    <text evidence="2">The sequence shown here is derived from an EMBL/GenBank/DDBJ whole genome shotgun (WGS) entry which is preliminary data.</text>
</comment>
<evidence type="ECO:0000313" key="2">
    <source>
        <dbReference type="EMBL" id="PKX98514.1"/>
    </source>
</evidence>
<gene>
    <name evidence="2" type="ORF">P174DRAFT_20314</name>
</gene>
<keyword evidence="3" id="KW-1185">Reference proteome</keyword>
<dbReference type="Proteomes" id="UP000234474">
    <property type="component" value="Unassembled WGS sequence"/>
</dbReference>
<proteinExistence type="predicted"/>
<accession>A0A2I1CLL5</accession>
<protein>
    <recommendedName>
        <fullName evidence="4">Secreted protein</fullName>
    </recommendedName>
</protein>
<dbReference type="RefSeq" id="XP_024687109.1">
    <property type="nucleotide sequence ID" value="XM_024821325.1"/>
</dbReference>
<dbReference type="VEuPathDB" id="FungiDB:P174DRAFT_20314"/>
<name>A0A2I1CLL5_ASPN1</name>
<keyword evidence="1" id="KW-0732">Signal</keyword>
<evidence type="ECO:0000256" key="1">
    <source>
        <dbReference type="SAM" id="SignalP"/>
    </source>
</evidence>
<dbReference type="AlphaFoldDB" id="A0A2I1CLL5"/>
<feature type="signal peptide" evidence="1">
    <location>
        <begin position="1"/>
        <end position="17"/>
    </location>
</feature>
<evidence type="ECO:0000313" key="3">
    <source>
        <dbReference type="Proteomes" id="UP000234474"/>
    </source>
</evidence>
<organism evidence="2 3">
    <name type="scientific">Aspergillus novofumigatus (strain IBT 16806)</name>
    <dbReference type="NCBI Taxonomy" id="1392255"/>
    <lineage>
        <taxon>Eukaryota</taxon>
        <taxon>Fungi</taxon>
        <taxon>Dikarya</taxon>
        <taxon>Ascomycota</taxon>
        <taxon>Pezizomycotina</taxon>
        <taxon>Eurotiomycetes</taxon>
        <taxon>Eurotiomycetidae</taxon>
        <taxon>Eurotiales</taxon>
        <taxon>Aspergillaceae</taxon>
        <taxon>Aspergillus</taxon>
        <taxon>Aspergillus subgen. Fumigati</taxon>
    </lineage>
</organism>
<feature type="chain" id="PRO_5014191905" description="Secreted protein" evidence="1">
    <location>
        <begin position="18"/>
        <end position="92"/>
    </location>
</feature>
<reference evidence="3" key="1">
    <citation type="journal article" date="2018" name="Proc. Natl. Acad. Sci. U.S.A.">
        <title>Linking secondary metabolites to gene clusters through genome sequencing of six diverse Aspergillus species.</title>
        <authorList>
            <person name="Kaerboelling I."/>
            <person name="Vesth T.C."/>
            <person name="Frisvad J.C."/>
            <person name="Nybo J.L."/>
            <person name="Theobald S."/>
            <person name="Kuo A."/>
            <person name="Bowyer P."/>
            <person name="Matsuda Y."/>
            <person name="Mondo S."/>
            <person name="Lyhne E.K."/>
            <person name="Kogle M.E."/>
            <person name="Clum A."/>
            <person name="Lipzen A."/>
            <person name="Salamov A."/>
            <person name="Ngan C.Y."/>
            <person name="Daum C."/>
            <person name="Chiniquy J."/>
            <person name="Barry K."/>
            <person name="LaButti K."/>
            <person name="Haridas S."/>
            <person name="Simmons B.A."/>
            <person name="Magnuson J.K."/>
            <person name="Mortensen U.H."/>
            <person name="Larsen T.O."/>
            <person name="Grigoriev I.V."/>
            <person name="Baker S.E."/>
            <person name="Andersen M.R."/>
        </authorList>
    </citation>
    <scope>NUCLEOTIDE SEQUENCE [LARGE SCALE GENOMIC DNA]</scope>
    <source>
        <strain evidence="3">IBT 16806</strain>
    </source>
</reference>
<sequence length="92" mass="10253">MIMTCLCSLAHSCCIHSLQVVLSASWEKSPSPAFYTPLLSRPQCLYYCILNHIVLEASSHTAKTTKLLSKLHQRNLAGLDHHISSNDKDDQS</sequence>
<evidence type="ECO:0008006" key="4">
    <source>
        <dbReference type="Google" id="ProtNLM"/>
    </source>
</evidence>
<dbReference type="EMBL" id="MSZS01000001">
    <property type="protein sequence ID" value="PKX98514.1"/>
    <property type="molecule type" value="Genomic_DNA"/>
</dbReference>